<dbReference type="EMBL" id="WIGN01000126">
    <property type="protein sequence ID" value="KAF6807979.1"/>
    <property type="molecule type" value="Genomic_DNA"/>
</dbReference>
<sequence>MQSGGQAGGIPERGTSWEGAGAGPSTAVVPVDVQGSGNSFQSSPGAGTAAAEHAADAPGVKPTTATSAFEGNREKR</sequence>
<comment type="caution">
    <text evidence="2">The sequence shown here is derived from an EMBL/GenBank/DDBJ whole genome shotgun (WGS) entry which is preliminary data.</text>
</comment>
<feature type="compositionally biased region" description="Low complexity" evidence="1">
    <location>
        <begin position="45"/>
        <end position="59"/>
    </location>
</feature>
<gene>
    <name evidence="2" type="ORF">CSOJ01_07829</name>
</gene>
<keyword evidence="3" id="KW-1185">Reference proteome</keyword>
<feature type="compositionally biased region" description="Polar residues" evidence="1">
    <location>
        <begin position="35"/>
        <end position="44"/>
    </location>
</feature>
<protein>
    <submittedName>
        <fullName evidence="2">Uncharacterized protein</fullName>
    </submittedName>
</protein>
<dbReference type="AlphaFoldDB" id="A0A8H6MT27"/>
<feature type="region of interest" description="Disordered" evidence="1">
    <location>
        <begin position="1"/>
        <end position="76"/>
    </location>
</feature>
<organism evidence="2 3">
    <name type="scientific">Colletotrichum sojae</name>
    <dbReference type="NCBI Taxonomy" id="2175907"/>
    <lineage>
        <taxon>Eukaryota</taxon>
        <taxon>Fungi</taxon>
        <taxon>Dikarya</taxon>
        <taxon>Ascomycota</taxon>
        <taxon>Pezizomycotina</taxon>
        <taxon>Sordariomycetes</taxon>
        <taxon>Hypocreomycetidae</taxon>
        <taxon>Glomerellales</taxon>
        <taxon>Glomerellaceae</taxon>
        <taxon>Colletotrichum</taxon>
        <taxon>Colletotrichum orchidearum species complex</taxon>
    </lineage>
</organism>
<name>A0A8H6MT27_9PEZI</name>
<evidence type="ECO:0000313" key="2">
    <source>
        <dbReference type="EMBL" id="KAF6807979.1"/>
    </source>
</evidence>
<reference evidence="2 3" key="1">
    <citation type="journal article" date="2020" name="Phytopathology">
        <title>Genome Sequence Resources of Colletotrichum truncatum, C. plurivorum, C. musicola, and C. sojae: Four Species Pathogenic to Soybean (Glycine max).</title>
        <authorList>
            <person name="Rogerio F."/>
            <person name="Boufleur T.R."/>
            <person name="Ciampi-Guillardi M."/>
            <person name="Sukno S.A."/>
            <person name="Thon M.R."/>
            <person name="Massola Junior N.S."/>
            <person name="Baroncelli R."/>
        </authorList>
    </citation>
    <scope>NUCLEOTIDE SEQUENCE [LARGE SCALE GENOMIC DNA]</scope>
    <source>
        <strain evidence="2 3">LFN0009</strain>
    </source>
</reference>
<proteinExistence type="predicted"/>
<evidence type="ECO:0000256" key="1">
    <source>
        <dbReference type="SAM" id="MobiDB-lite"/>
    </source>
</evidence>
<dbReference type="Proteomes" id="UP000652219">
    <property type="component" value="Unassembled WGS sequence"/>
</dbReference>
<evidence type="ECO:0000313" key="3">
    <source>
        <dbReference type="Proteomes" id="UP000652219"/>
    </source>
</evidence>
<accession>A0A8H6MT27</accession>